<dbReference type="EMBL" id="JABVCQ010000003">
    <property type="protein sequence ID" value="MBB1124914.1"/>
    <property type="molecule type" value="Genomic_DNA"/>
</dbReference>
<evidence type="ECO:0000313" key="2">
    <source>
        <dbReference type="EMBL" id="MBB1124914.1"/>
    </source>
</evidence>
<evidence type="ECO:0000313" key="3">
    <source>
        <dbReference type="Proteomes" id="UP000548632"/>
    </source>
</evidence>
<reference evidence="2 3" key="1">
    <citation type="journal article" date="2020" name="Arch. Microbiol.">
        <title>The genome sequence of the giant phototrophic gammaproteobacterium Thiospirillum jenense gives insight into its physiological properties and phylogenetic relationships.</title>
        <authorList>
            <person name="Imhoff J.F."/>
            <person name="Meyer T.E."/>
            <person name="Kyndt J.A."/>
        </authorList>
    </citation>
    <scope>NUCLEOTIDE SEQUENCE [LARGE SCALE GENOMIC DNA]</scope>
    <source>
        <strain evidence="2 3">DSM 216</strain>
    </source>
</reference>
<feature type="compositionally biased region" description="Pro residues" evidence="1">
    <location>
        <begin position="217"/>
        <end position="227"/>
    </location>
</feature>
<evidence type="ECO:0008006" key="4">
    <source>
        <dbReference type="Google" id="ProtNLM"/>
    </source>
</evidence>
<feature type="compositionally biased region" description="Pro residues" evidence="1">
    <location>
        <begin position="28"/>
        <end position="52"/>
    </location>
</feature>
<name>A0A839H616_9GAMM</name>
<dbReference type="RefSeq" id="WP_182582028.1">
    <property type="nucleotide sequence ID" value="NZ_JABVCQ010000003.1"/>
</dbReference>
<dbReference type="AlphaFoldDB" id="A0A839H616"/>
<keyword evidence="3" id="KW-1185">Reference proteome</keyword>
<feature type="region of interest" description="Disordered" evidence="1">
    <location>
        <begin position="159"/>
        <end position="233"/>
    </location>
</feature>
<organism evidence="2 3">
    <name type="scientific">Thiospirillum jenense</name>
    <dbReference type="NCBI Taxonomy" id="1653858"/>
    <lineage>
        <taxon>Bacteria</taxon>
        <taxon>Pseudomonadati</taxon>
        <taxon>Pseudomonadota</taxon>
        <taxon>Gammaproteobacteria</taxon>
        <taxon>Chromatiales</taxon>
        <taxon>Chromatiaceae</taxon>
        <taxon>Thiospirillum</taxon>
    </lineage>
</organism>
<protein>
    <recommendedName>
        <fullName evidence="4">Type II secretion system protein GspC N-terminal domain-containing protein</fullName>
    </recommendedName>
</protein>
<proteinExistence type="predicted"/>
<comment type="caution">
    <text evidence="2">The sequence shown here is derived from an EMBL/GenBank/DDBJ whole genome shotgun (WGS) entry which is preliminary data.</text>
</comment>
<feature type="region of interest" description="Disordered" evidence="1">
    <location>
        <begin position="28"/>
        <end position="55"/>
    </location>
</feature>
<gene>
    <name evidence="2" type="ORF">HUK38_01540</name>
</gene>
<sequence>MKWLLTLVILALSAILYQQWWHWTPPTAPPPPPAAASTAPPAPALTAPPPPSQESYSVVIERPLFLPDRRPPPPSSKTTAGEPEATVVPVDVAVLDSFDLSAILIIGATHSAWIRKTRGPEVVRVRHGELLEGWMVKEITADSVLLEQQGQTKRLVLRDYDKPPPLIPPTPRTVGGNRPSGKPATDSAVVGQAPPAAKAPMPGSISGTGGANTTAPAAPPRPAPPKVPSFGPG</sequence>
<dbReference type="Proteomes" id="UP000548632">
    <property type="component" value="Unassembled WGS sequence"/>
</dbReference>
<accession>A0A839H616</accession>
<evidence type="ECO:0000256" key="1">
    <source>
        <dbReference type="SAM" id="MobiDB-lite"/>
    </source>
</evidence>